<dbReference type="Proteomes" id="UP000434101">
    <property type="component" value="Unassembled WGS sequence"/>
</dbReference>
<sequence length="83" mass="9574">MPRRRRSNSTTPLPQTVHRRLAALEAELTDNSRRVTQLENTLRAVMRETENVSVGGPCVCGECLLLVQRRRLYCPKCNYQQTM</sequence>
<keyword evidence="2" id="KW-1185">Reference proteome</keyword>
<evidence type="ECO:0000313" key="1">
    <source>
        <dbReference type="EMBL" id="MXV61259.1"/>
    </source>
</evidence>
<proteinExistence type="predicted"/>
<protein>
    <submittedName>
        <fullName evidence="1">Uncharacterized protein</fullName>
    </submittedName>
</protein>
<organism evidence="1 2">
    <name type="scientific">Natronorubrum halalkaliphilum</name>
    <dbReference type="NCBI Taxonomy" id="2691917"/>
    <lineage>
        <taxon>Archaea</taxon>
        <taxon>Methanobacteriati</taxon>
        <taxon>Methanobacteriota</taxon>
        <taxon>Stenosarchaea group</taxon>
        <taxon>Halobacteria</taxon>
        <taxon>Halobacteriales</taxon>
        <taxon>Natrialbaceae</taxon>
        <taxon>Natronorubrum</taxon>
    </lineage>
</organism>
<accession>A0A6B0VL19</accession>
<comment type="caution">
    <text evidence="1">The sequence shown here is derived from an EMBL/GenBank/DDBJ whole genome shotgun (WGS) entry which is preliminary data.</text>
</comment>
<name>A0A6B0VL19_9EURY</name>
<gene>
    <name evidence="1" type="ORF">GS429_04110</name>
</gene>
<dbReference type="OrthoDB" id="205571at2157"/>
<dbReference type="AlphaFoldDB" id="A0A6B0VL19"/>
<dbReference type="RefSeq" id="WP_160062978.1">
    <property type="nucleotide sequence ID" value="NZ_WUYX01000015.1"/>
</dbReference>
<reference evidence="1 2" key="1">
    <citation type="submission" date="2020-01" db="EMBL/GenBank/DDBJ databases">
        <title>Natronorubrum sp. JWXQ-INN 674 isolated from Inner Mongolia Autonomous Region of China.</title>
        <authorList>
            <person name="Xue Q."/>
        </authorList>
    </citation>
    <scope>NUCLEOTIDE SEQUENCE [LARGE SCALE GENOMIC DNA]</scope>
    <source>
        <strain evidence="1 2">JWXQ-INN-674</strain>
    </source>
</reference>
<evidence type="ECO:0000313" key="2">
    <source>
        <dbReference type="Proteomes" id="UP000434101"/>
    </source>
</evidence>
<dbReference type="EMBL" id="WUYX01000015">
    <property type="protein sequence ID" value="MXV61259.1"/>
    <property type="molecule type" value="Genomic_DNA"/>
</dbReference>